<comment type="caution">
    <text evidence="5">The sequence shown here is derived from an EMBL/GenBank/DDBJ whole genome shotgun (WGS) entry which is preliminary data.</text>
</comment>
<evidence type="ECO:0000259" key="3">
    <source>
        <dbReference type="Pfam" id="PF02470"/>
    </source>
</evidence>
<accession>A0A1X1RPB9</accession>
<dbReference type="NCBIfam" id="TIGR00996">
    <property type="entry name" value="Mtu_fam_mce"/>
    <property type="match status" value="1"/>
</dbReference>
<dbReference type="InterPro" id="IPR003399">
    <property type="entry name" value="Mce/MlaD"/>
</dbReference>
<dbReference type="PANTHER" id="PTHR33371">
    <property type="entry name" value="INTERMEMBRANE PHOSPHOLIPID TRANSPORT SYSTEM BINDING PROTEIN MLAD-RELATED"/>
    <property type="match status" value="1"/>
</dbReference>
<dbReference type="InterPro" id="IPR024516">
    <property type="entry name" value="Mce_C"/>
</dbReference>
<gene>
    <name evidence="5" type="ORF">AWB95_13625</name>
    <name evidence="6" type="ORF">CQY23_07760</name>
</gene>
<evidence type="ECO:0000259" key="4">
    <source>
        <dbReference type="Pfam" id="PF11887"/>
    </source>
</evidence>
<reference evidence="5 7" key="1">
    <citation type="submission" date="2016-01" db="EMBL/GenBank/DDBJ databases">
        <title>The new phylogeny of the genus Mycobacterium.</title>
        <authorList>
            <person name="Tarcisio F."/>
            <person name="Conor M."/>
            <person name="Antonella G."/>
            <person name="Elisabetta G."/>
            <person name="Giulia F.S."/>
            <person name="Sara T."/>
            <person name="Anna F."/>
            <person name="Clotilde B."/>
            <person name="Roberto B."/>
            <person name="Veronica D.S."/>
            <person name="Fabio R."/>
            <person name="Monica P."/>
            <person name="Olivier J."/>
            <person name="Enrico T."/>
            <person name="Nicola S."/>
        </authorList>
    </citation>
    <scope>NUCLEOTIDE SEQUENCE [LARGE SCALE GENOMIC DNA]</scope>
    <source>
        <strain evidence="5 7">DSM 44243</strain>
    </source>
</reference>
<dbReference type="STRING" id="28045.AWB95_13625"/>
<keyword evidence="2" id="KW-0812">Transmembrane</keyword>
<dbReference type="EMBL" id="PDKV01000007">
    <property type="protein sequence ID" value="PIB79469.1"/>
    <property type="molecule type" value="Genomic_DNA"/>
</dbReference>
<name>A0A1X1RPB9_MYCCE</name>
<evidence type="ECO:0000313" key="7">
    <source>
        <dbReference type="Proteomes" id="UP000193907"/>
    </source>
</evidence>
<keyword evidence="2" id="KW-1133">Transmembrane helix</keyword>
<keyword evidence="7" id="KW-1185">Reference proteome</keyword>
<dbReference type="RefSeq" id="WP_062540326.1">
    <property type="nucleotide sequence ID" value="NZ_BBUN01000204.1"/>
</dbReference>
<dbReference type="PANTHER" id="PTHR33371:SF19">
    <property type="entry name" value="MCE-FAMILY PROTEIN MCE4A"/>
    <property type="match status" value="1"/>
</dbReference>
<keyword evidence="2" id="KW-0472">Membrane</keyword>
<dbReference type="InterPro" id="IPR005693">
    <property type="entry name" value="Mce"/>
</dbReference>
<dbReference type="AlphaFoldDB" id="A0A1X1RPB9"/>
<reference evidence="6 8" key="2">
    <citation type="journal article" date="2017" name="Infect. Genet. Evol.">
        <title>The new phylogeny of the genus Mycobacterium: The old and the news.</title>
        <authorList>
            <person name="Tortoli E."/>
            <person name="Fedrizzi T."/>
            <person name="Meehan C.J."/>
            <person name="Trovato A."/>
            <person name="Grottola A."/>
            <person name="Giacobazzi E."/>
            <person name="Serpini G.F."/>
            <person name="Tagliazucchi S."/>
            <person name="Fabio A."/>
            <person name="Bettua C."/>
            <person name="Bertorelli R."/>
            <person name="Frascaro F."/>
            <person name="De Sanctis V."/>
            <person name="Pecorari M."/>
            <person name="Jousson O."/>
            <person name="Segata N."/>
            <person name="Cirillo D.M."/>
        </authorList>
    </citation>
    <scope>NUCLEOTIDE SEQUENCE [LARGE SCALE GENOMIC DNA]</scope>
    <source>
        <strain evidence="6 8">NCTC 12882</strain>
    </source>
</reference>
<evidence type="ECO:0000313" key="8">
    <source>
        <dbReference type="Proteomes" id="UP000230971"/>
    </source>
</evidence>
<dbReference type="InterPro" id="IPR052336">
    <property type="entry name" value="MlaD_Phospholipid_Transporter"/>
</dbReference>
<evidence type="ECO:0000256" key="1">
    <source>
        <dbReference type="SAM" id="MobiDB-lite"/>
    </source>
</evidence>
<feature type="domain" description="Mce/MlaD" evidence="3">
    <location>
        <begin position="66"/>
        <end position="144"/>
    </location>
</feature>
<evidence type="ECO:0000313" key="5">
    <source>
        <dbReference type="EMBL" id="ORV10866.1"/>
    </source>
</evidence>
<protein>
    <submittedName>
        <fullName evidence="5">MCE-family protein</fullName>
    </submittedName>
</protein>
<evidence type="ECO:0000313" key="6">
    <source>
        <dbReference type="EMBL" id="PIB79469.1"/>
    </source>
</evidence>
<dbReference type="OrthoDB" id="3460188at2"/>
<dbReference type="Proteomes" id="UP000193907">
    <property type="component" value="Unassembled WGS sequence"/>
</dbReference>
<feature type="domain" description="Mammalian cell entry C-terminal" evidence="4">
    <location>
        <begin position="149"/>
        <end position="363"/>
    </location>
</feature>
<dbReference type="Proteomes" id="UP000230971">
    <property type="component" value="Unassembled WGS sequence"/>
</dbReference>
<dbReference type="GO" id="GO:0005576">
    <property type="term" value="C:extracellular region"/>
    <property type="evidence" value="ECO:0007669"/>
    <property type="project" value="TreeGrafter"/>
</dbReference>
<evidence type="ECO:0000256" key="2">
    <source>
        <dbReference type="SAM" id="Phobius"/>
    </source>
</evidence>
<dbReference type="EMBL" id="LQOM01000031">
    <property type="protein sequence ID" value="ORV10866.1"/>
    <property type="molecule type" value="Genomic_DNA"/>
</dbReference>
<dbReference type="Pfam" id="PF02470">
    <property type="entry name" value="MlaD"/>
    <property type="match status" value="1"/>
</dbReference>
<dbReference type="Pfam" id="PF11887">
    <property type="entry name" value="Mce4_CUP1"/>
    <property type="match status" value="1"/>
</dbReference>
<feature type="region of interest" description="Disordered" evidence="1">
    <location>
        <begin position="1"/>
        <end position="23"/>
    </location>
</feature>
<dbReference type="GO" id="GO:0051701">
    <property type="term" value="P:biological process involved in interaction with host"/>
    <property type="evidence" value="ECO:0007669"/>
    <property type="project" value="TreeGrafter"/>
</dbReference>
<proteinExistence type="predicted"/>
<feature type="transmembrane region" description="Helical" evidence="2">
    <location>
        <begin position="39"/>
        <end position="59"/>
    </location>
</feature>
<sequence length="425" mass="45419">MTRNLGPGPIHRSETASAATPVAASPGRHFGAQSYARPLAGLATIAVVVAIFALAVGLFQGSFTETVPVTVISQRAGLVMNPDAKVKMRGVQVGKVDWIESLPNGQAALHLALDPGQLRLIPANVLVDITSSTVFGAKFVDLVAPAEPSAQRLRPGQTLEGKHVMVEVNTVFEQLTALLSKIEPEKLNETLGALASAFNGRGTKIGQTLSDLDAFLATLDSSRPALTHDLAVAPEVLNAYADAAPNLIKTADSATRISRTIVDEQNNLDSLLVSSIGLADIGNQVLGDNRQRLTDVVHLLLPTTDVLNQYHEGLWCGIKGLSYWWKNPPFKDPGITLLIGFEFGAERYRYPGDLPRVAAKGGPQCTDLPEMPFEGKAPSIVADTGSNPFKYGNQFLLWNSDLIKEWLFGPLDGPPRNTAQIGQPG</sequence>
<organism evidence="5 7">
    <name type="scientific">Mycobacterium celatum</name>
    <dbReference type="NCBI Taxonomy" id="28045"/>
    <lineage>
        <taxon>Bacteria</taxon>
        <taxon>Bacillati</taxon>
        <taxon>Actinomycetota</taxon>
        <taxon>Actinomycetes</taxon>
        <taxon>Mycobacteriales</taxon>
        <taxon>Mycobacteriaceae</taxon>
        <taxon>Mycobacterium</taxon>
    </lineage>
</organism>